<sequence length="48" mass="5718">MKESNRNKTHRILSIYEKLITGDGIVRKKLADYFVVSKKNYKKGFKRD</sequence>
<evidence type="ECO:0000313" key="1">
    <source>
        <dbReference type="EMBL" id="SDG23726.1"/>
    </source>
</evidence>
<evidence type="ECO:0000313" key="4">
    <source>
        <dbReference type="Proteomes" id="UP000199519"/>
    </source>
</evidence>
<dbReference type="Proteomes" id="UP000199519">
    <property type="component" value="Unassembled WGS sequence"/>
</dbReference>
<dbReference type="RefSeq" id="WP_176760099.1">
    <property type="nucleotide sequence ID" value="NZ_FNBJ01000068.1"/>
</dbReference>
<dbReference type="AlphaFoldDB" id="A0A1I0D2R8"/>
<keyword evidence="4" id="KW-1185">Reference proteome</keyword>
<evidence type="ECO:0000313" key="3">
    <source>
        <dbReference type="Proteomes" id="UP000198612"/>
    </source>
</evidence>
<gene>
    <name evidence="1" type="ORF">SAMN04488598_1681</name>
    <name evidence="2" type="ORF">SAMN04515652_15315</name>
</gene>
<protein>
    <submittedName>
        <fullName evidence="2">Uncharacterized protein</fullName>
    </submittedName>
</protein>
<proteinExistence type="predicted"/>
<dbReference type="EMBL" id="FNBJ01000068">
    <property type="protein sequence ID" value="SDG23726.1"/>
    <property type="molecule type" value="Genomic_DNA"/>
</dbReference>
<accession>A0A1I0D2R8</accession>
<dbReference type="EMBL" id="FOHG01000053">
    <property type="protein sequence ID" value="SET26065.1"/>
    <property type="molecule type" value="Genomic_DNA"/>
</dbReference>
<organism evidence="2 3">
    <name type="scientific">Halanaerobium congolense</name>
    <dbReference type="NCBI Taxonomy" id="54121"/>
    <lineage>
        <taxon>Bacteria</taxon>
        <taxon>Bacillati</taxon>
        <taxon>Bacillota</taxon>
        <taxon>Clostridia</taxon>
        <taxon>Halanaerobiales</taxon>
        <taxon>Halanaerobiaceae</taxon>
        <taxon>Halanaerobium</taxon>
    </lineage>
</organism>
<reference evidence="3 4" key="1">
    <citation type="submission" date="2016-10" db="EMBL/GenBank/DDBJ databases">
        <authorList>
            <person name="Varghese N."/>
            <person name="Submissions S."/>
        </authorList>
    </citation>
    <scope>NUCLEOTIDE SEQUENCE [LARGE SCALE GENOMIC DNA]</scope>
    <source>
        <strain evidence="1 4">WG2</strain>
        <strain evidence="2 3">WG5</strain>
    </source>
</reference>
<dbReference type="Proteomes" id="UP000198612">
    <property type="component" value="Unassembled WGS sequence"/>
</dbReference>
<name>A0A1I0D2R8_9FIRM</name>
<evidence type="ECO:0000313" key="2">
    <source>
        <dbReference type="EMBL" id="SET26065.1"/>
    </source>
</evidence>